<organism evidence="2 3">
    <name type="scientific">Pseudovibrio denitrificans</name>
    <dbReference type="NCBI Taxonomy" id="258256"/>
    <lineage>
        <taxon>Bacteria</taxon>
        <taxon>Pseudomonadati</taxon>
        <taxon>Pseudomonadota</taxon>
        <taxon>Alphaproteobacteria</taxon>
        <taxon>Hyphomicrobiales</taxon>
        <taxon>Stappiaceae</taxon>
        <taxon>Pseudovibrio</taxon>
    </lineage>
</organism>
<keyword evidence="3" id="KW-1185">Reference proteome</keyword>
<proteinExistence type="predicted"/>
<dbReference type="GO" id="GO:0047372">
    <property type="term" value="F:monoacylglycerol lipase activity"/>
    <property type="evidence" value="ECO:0007669"/>
    <property type="project" value="TreeGrafter"/>
</dbReference>
<dbReference type="PANTHER" id="PTHR43798">
    <property type="entry name" value="MONOACYLGLYCEROL LIPASE"/>
    <property type="match status" value="1"/>
</dbReference>
<reference evidence="3" key="1">
    <citation type="submission" date="2016-10" db="EMBL/GenBank/DDBJ databases">
        <authorList>
            <person name="Varghese N."/>
            <person name="Submissions S."/>
        </authorList>
    </citation>
    <scope>NUCLEOTIDE SEQUENCE [LARGE SCALE GENOMIC DNA]</scope>
    <source>
        <strain evidence="3">DSM 17465</strain>
    </source>
</reference>
<dbReference type="Gene3D" id="3.40.50.1820">
    <property type="entry name" value="alpha/beta hydrolase"/>
    <property type="match status" value="1"/>
</dbReference>
<dbReference type="Pfam" id="PF12697">
    <property type="entry name" value="Abhydrolase_6"/>
    <property type="match status" value="1"/>
</dbReference>
<dbReference type="InterPro" id="IPR029058">
    <property type="entry name" value="AB_hydrolase_fold"/>
</dbReference>
<dbReference type="PANTHER" id="PTHR43798:SF5">
    <property type="entry name" value="MONOACYLGLYCEROL LIPASE ABHD6"/>
    <property type="match status" value="1"/>
</dbReference>
<dbReference type="GO" id="GO:0016020">
    <property type="term" value="C:membrane"/>
    <property type="evidence" value="ECO:0007669"/>
    <property type="project" value="TreeGrafter"/>
</dbReference>
<dbReference type="AlphaFoldDB" id="A0A1I7D2W2"/>
<accession>A0A1I7D2W2</accession>
<dbReference type="GO" id="GO:0046464">
    <property type="term" value="P:acylglycerol catabolic process"/>
    <property type="evidence" value="ECO:0007669"/>
    <property type="project" value="TreeGrafter"/>
</dbReference>
<evidence type="ECO:0000313" key="2">
    <source>
        <dbReference type="EMBL" id="SFU06042.1"/>
    </source>
</evidence>
<dbReference type="Proteomes" id="UP000183371">
    <property type="component" value="Unassembled WGS sequence"/>
</dbReference>
<dbReference type="EMBL" id="FPBD01000007">
    <property type="protein sequence ID" value="SFU06042.1"/>
    <property type="molecule type" value="Genomic_DNA"/>
</dbReference>
<dbReference type="InterPro" id="IPR050266">
    <property type="entry name" value="AB_hydrolase_sf"/>
</dbReference>
<dbReference type="SUPFAM" id="SSF53474">
    <property type="entry name" value="alpha/beta-Hydrolases"/>
    <property type="match status" value="1"/>
</dbReference>
<dbReference type="InterPro" id="IPR000073">
    <property type="entry name" value="AB_hydrolase_1"/>
</dbReference>
<evidence type="ECO:0000259" key="1">
    <source>
        <dbReference type="Pfam" id="PF12697"/>
    </source>
</evidence>
<gene>
    <name evidence="2" type="ORF">SAMN05444141_107229</name>
</gene>
<name>A0A1I7D2W2_9HYPH</name>
<evidence type="ECO:0000313" key="3">
    <source>
        <dbReference type="Proteomes" id="UP000183371"/>
    </source>
</evidence>
<feature type="domain" description="AB hydrolase-1" evidence="1">
    <location>
        <begin position="57"/>
        <end position="271"/>
    </location>
</feature>
<protein>
    <submittedName>
        <fullName evidence="2">Pimeloyl-ACP methyl ester carboxylesterase</fullName>
    </submittedName>
</protein>
<sequence length="282" mass="30762">MLFTVLFQKARSVPYLSPIFTRMLAAFLAIFLSTAGATATPFYPLSLELKGEGHPIVVLIHGNGSNASAWNNIEPQIRSMGVQTVVYDRVILDPHPMWEGGYAVEHEAKDLITALSDLADNAPIILVAHSYGGYIASLLVEELENVQGIVFVDAGIPQDMSAELVDFVLAEYTPRFEALEKAAPELAKTVIPVIKAYPATAQRMGSVTIPQHLPVIDIVAETSWVKDAKVVAQMRKAHADFTAASPNRISVFAKGSGHNVMQDKPEYVIEAIKRIVEQVRGK</sequence>